<proteinExistence type="predicted"/>
<dbReference type="AlphaFoldDB" id="A0A146G715"/>
<accession>A0A146G715</accession>
<dbReference type="InParanoid" id="A0A146G715"/>
<dbReference type="RefSeq" id="WP_084400321.1">
    <property type="nucleotide sequence ID" value="NZ_BDCO01000002.1"/>
</dbReference>
<dbReference type="Proteomes" id="UP000076023">
    <property type="component" value="Unassembled WGS sequence"/>
</dbReference>
<organism evidence="2 3">
    <name type="scientific">Terrimicrobium sacchariphilum</name>
    <dbReference type="NCBI Taxonomy" id="690879"/>
    <lineage>
        <taxon>Bacteria</taxon>
        <taxon>Pseudomonadati</taxon>
        <taxon>Verrucomicrobiota</taxon>
        <taxon>Terrimicrobiia</taxon>
        <taxon>Terrimicrobiales</taxon>
        <taxon>Terrimicrobiaceae</taxon>
        <taxon>Terrimicrobium</taxon>
    </lineage>
</organism>
<name>A0A146G715_TERSA</name>
<protein>
    <recommendedName>
        <fullName evidence="1">DUF5069 domain-containing protein</fullName>
    </recommendedName>
</protein>
<gene>
    <name evidence="2" type="ORF">TSACC_21562</name>
</gene>
<dbReference type="OrthoDB" id="190677at2"/>
<feature type="domain" description="DUF5069" evidence="1">
    <location>
        <begin position="166"/>
        <end position="300"/>
    </location>
</feature>
<keyword evidence="3" id="KW-1185">Reference proteome</keyword>
<sequence length="307" mass="33798">MTIIPELRSPSDPVGGLVFFGRTCDKIRLLGAGKLPELYLPFLGKNSDRGMDSRVCRLLQVNYRDLEKVVLDGASDEAALAWAFQNGTKPTDEEIEIFNAFVQKRGWRDEATSVLRKSVAEAGYPADQISTFVDYIDYDEGRPLKFAPDPAPPTKQLPAANPLPELISPHTKLGGVVYLARMISKIRLHEKGGLPPAWVENLGAKGSYFDGRICRFLGVEFEDLAAQVKAGASDEEVLAWTRANGRKFSEDALTIWNAFMTKRGWRDAGTATLTQRLEEAGYPAGAALTMFDFIDLDEGRPLVSQGA</sequence>
<reference evidence="3" key="1">
    <citation type="journal article" date="2017" name="Genome Announc.">
        <title>Draft Genome Sequence of Terrimicrobium sacchariphilum NM-5T, a Facultative Anaerobic Soil Bacterium of the Class Spartobacteria.</title>
        <authorList>
            <person name="Qiu Y.L."/>
            <person name="Tourlousse D.M."/>
            <person name="Matsuura N."/>
            <person name="Ohashi A."/>
            <person name="Sekiguchi Y."/>
        </authorList>
    </citation>
    <scope>NUCLEOTIDE SEQUENCE [LARGE SCALE GENOMIC DNA]</scope>
    <source>
        <strain evidence="3">NM-5</strain>
    </source>
</reference>
<comment type="caution">
    <text evidence="2">The sequence shown here is derived from an EMBL/GenBank/DDBJ whole genome shotgun (WGS) entry which is preliminary data.</text>
</comment>
<evidence type="ECO:0000313" key="2">
    <source>
        <dbReference type="EMBL" id="GAT33153.1"/>
    </source>
</evidence>
<evidence type="ECO:0000313" key="3">
    <source>
        <dbReference type="Proteomes" id="UP000076023"/>
    </source>
</evidence>
<evidence type="ECO:0000259" key="1">
    <source>
        <dbReference type="Pfam" id="PF16798"/>
    </source>
</evidence>
<dbReference type="Pfam" id="PF16798">
    <property type="entry name" value="DUF5069"/>
    <property type="match status" value="2"/>
</dbReference>
<dbReference type="InterPro" id="IPR031849">
    <property type="entry name" value="DUF5069"/>
</dbReference>
<feature type="domain" description="DUF5069" evidence="1">
    <location>
        <begin position="6"/>
        <end position="142"/>
    </location>
</feature>
<dbReference type="STRING" id="690879.TSACC_21562"/>
<dbReference type="EMBL" id="BDCO01000002">
    <property type="protein sequence ID" value="GAT33153.1"/>
    <property type="molecule type" value="Genomic_DNA"/>
</dbReference>